<organism evidence="1 2">
    <name type="scientific">Scylla paramamosain</name>
    <name type="common">Mud crab</name>
    <dbReference type="NCBI Taxonomy" id="85552"/>
    <lineage>
        <taxon>Eukaryota</taxon>
        <taxon>Metazoa</taxon>
        <taxon>Ecdysozoa</taxon>
        <taxon>Arthropoda</taxon>
        <taxon>Crustacea</taxon>
        <taxon>Multicrustacea</taxon>
        <taxon>Malacostraca</taxon>
        <taxon>Eumalacostraca</taxon>
        <taxon>Eucarida</taxon>
        <taxon>Decapoda</taxon>
        <taxon>Pleocyemata</taxon>
        <taxon>Brachyura</taxon>
        <taxon>Eubrachyura</taxon>
        <taxon>Portunoidea</taxon>
        <taxon>Portunidae</taxon>
        <taxon>Portuninae</taxon>
        <taxon>Scylla</taxon>
    </lineage>
</organism>
<accession>A0AAW0UWG8</accession>
<dbReference type="Proteomes" id="UP001487740">
    <property type="component" value="Unassembled WGS sequence"/>
</dbReference>
<evidence type="ECO:0000313" key="2">
    <source>
        <dbReference type="Proteomes" id="UP001487740"/>
    </source>
</evidence>
<evidence type="ECO:0000313" key="1">
    <source>
        <dbReference type="EMBL" id="KAK8403012.1"/>
    </source>
</evidence>
<dbReference type="AlphaFoldDB" id="A0AAW0UWG8"/>
<comment type="caution">
    <text evidence="1">The sequence shown here is derived from an EMBL/GenBank/DDBJ whole genome shotgun (WGS) entry which is preliminary data.</text>
</comment>
<proteinExistence type="predicted"/>
<protein>
    <submittedName>
        <fullName evidence="1">Uncharacterized protein</fullName>
    </submittedName>
</protein>
<keyword evidence="2" id="KW-1185">Reference proteome</keyword>
<sequence>MGTDLETCSYCKKRNSRCDERVLGYRGALVEGEMGGRLLGNHGGEVEVKVKASVTMYQAAASGGWHEWRRGAVACLWMLCECVAARRWFACGCFECGVAARYCAFSVRHHVISPRSFTSRITEENGKEQWRDQRLVKMQLTMVMMVKQLRVSCSVTMERSVSECD</sequence>
<dbReference type="EMBL" id="JARAKH010000007">
    <property type="protein sequence ID" value="KAK8403012.1"/>
    <property type="molecule type" value="Genomic_DNA"/>
</dbReference>
<reference evidence="1 2" key="1">
    <citation type="submission" date="2023-03" db="EMBL/GenBank/DDBJ databases">
        <title>High-quality genome of Scylla paramamosain provides insights in environmental adaptation.</title>
        <authorList>
            <person name="Zhang L."/>
        </authorList>
    </citation>
    <scope>NUCLEOTIDE SEQUENCE [LARGE SCALE GENOMIC DNA]</scope>
    <source>
        <strain evidence="1">LZ_2023a</strain>
        <tissue evidence="1">Muscle</tissue>
    </source>
</reference>
<name>A0AAW0UWG8_SCYPA</name>
<gene>
    <name evidence="1" type="ORF">O3P69_000921</name>
</gene>